<dbReference type="InterPro" id="IPR029063">
    <property type="entry name" value="SAM-dependent_MTases_sf"/>
</dbReference>
<dbReference type="InterPro" id="IPR013216">
    <property type="entry name" value="Methyltransf_11"/>
</dbReference>
<dbReference type="GO" id="GO:0008757">
    <property type="term" value="F:S-adenosylmethionine-dependent methyltransferase activity"/>
    <property type="evidence" value="ECO:0007669"/>
    <property type="project" value="InterPro"/>
</dbReference>
<reference evidence="2" key="1">
    <citation type="submission" date="2008-06" db="EMBL/GenBank/DDBJ databases">
        <title>Complete sequence of Chlorobium phaeobacteroides BS1.</title>
        <authorList>
            <consortium name="US DOE Joint Genome Institute"/>
            <person name="Lucas S."/>
            <person name="Copeland A."/>
            <person name="Lapidus A."/>
            <person name="Glavina del Rio T."/>
            <person name="Dalin E."/>
            <person name="Tice H."/>
            <person name="Bruce D."/>
            <person name="Goodwin L."/>
            <person name="Pitluck S."/>
            <person name="Schmutz J."/>
            <person name="Larimer F."/>
            <person name="Land M."/>
            <person name="Hauser L."/>
            <person name="Kyrpides N."/>
            <person name="Ovchinnikova G."/>
            <person name="Li T."/>
            <person name="Liu Z."/>
            <person name="Zhao F."/>
            <person name="Overmann J."/>
            <person name="Bryant D.A."/>
            <person name="Richardson P."/>
        </authorList>
    </citation>
    <scope>NUCLEOTIDE SEQUENCE [LARGE SCALE GENOMIC DNA]</scope>
    <source>
        <strain evidence="2">BS1</strain>
    </source>
</reference>
<accession>B3EPR0</accession>
<name>B3EPR0_CHLPB</name>
<dbReference type="GO" id="GO:0032259">
    <property type="term" value="P:methylation"/>
    <property type="evidence" value="ECO:0007669"/>
    <property type="project" value="UniProtKB-KW"/>
</dbReference>
<dbReference type="SUPFAM" id="SSF53335">
    <property type="entry name" value="S-adenosyl-L-methionine-dependent methyltransferases"/>
    <property type="match status" value="1"/>
</dbReference>
<dbReference type="HOGENOM" id="CLU_114964_0_0_10"/>
<gene>
    <name evidence="2" type="ordered locus">Cphamn1_2402</name>
</gene>
<dbReference type="STRING" id="331678.Cphamn1_2402"/>
<dbReference type="AlphaFoldDB" id="B3EPR0"/>
<keyword evidence="2" id="KW-0808">Transferase</keyword>
<feature type="domain" description="Methyltransferase type 11" evidence="1">
    <location>
        <begin position="2"/>
        <end position="89"/>
    </location>
</feature>
<evidence type="ECO:0000313" key="2">
    <source>
        <dbReference type="EMBL" id="ACE05300.1"/>
    </source>
</evidence>
<organism evidence="2">
    <name type="scientific">Chlorobium phaeobacteroides (strain BS1)</name>
    <dbReference type="NCBI Taxonomy" id="331678"/>
    <lineage>
        <taxon>Bacteria</taxon>
        <taxon>Pseudomonadati</taxon>
        <taxon>Chlorobiota</taxon>
        <taxon>Chlorobiia</taxon>
        <taxon>Chlorobiales</taxon>
        <taxon>Chlorobiaceae</taxon>
        <taxon>Chlorobium/Pelodictyon group</taxon>
        <taxon>Chlorobium</taxon>
    </lineage>
</organism>
<dbReference type="Gene3D" id="3.40.50.150">
    <property type="entry name" value="Vaccinia Virus protein VP39"/>
    <property type="match status" value="1"/>
</dbReference>
<proteinExistence type="predicted"/>
<keyword evidence="2" id="KW-0489">Methyltransferase</keyword>
<protein>
    <submittedName>
        <fullName evidence="2">Methyltransferase type 11</fullName>
    </submittedName>
</protein>
<dbReference type="eggNOG" id="COG2226">
    <property type="taxonomic scope" value="Bacteria"/>
</dbReference>
<dbReference type="EMBL" id="CP001101">
    <property type="protein sequence ID" value="ACE05300.1"/>
    <property type="molecule type" value="Genomic_DNA"/>
</dbReference>
<dbReference type="KEGG" id="cpb:Cphamn1_2402"/>
<evidence type="ECO:0000259" key="1">
    <source>
        <dbReference type="Pfam" id="PF08241"/>
    </source>
</evidence>
<dbReference type="Pfam" id="PF08241">
    <property type="entry name" value="Methyltransf_11"/>
    <property type="match status" value="1"/>
</dbReference>
<dbReference type="OrthoDB" id="9786043at2"/>
<sequence length="159" mass="18321">MGTGNGLEHVSKKTTKIVYGIDINDGFLKTCSHRYAKRIGSLQTRCLDIHHEYFTEDTVDLVIANLVLEFIDIERFIGQLKLVSRKGTIVSVVFQIRHDAPFISGSGVKAIERLSEYKQEVDRSFLENLLKHEGFICIKELHHMLHDGKEMVRFDFRKT</sequence>
<dbReference type="CDD" id="cd02440">
    <property type="entry name" value="AdoMet_MTases"/>
    <property type="match status" value="1"/>
</dbReference>